<sequence>MKATPDGYFSINDKVGEVASNPQGALIIQEMHKILAGDGSENSQASLASQMDAKMQEMVNRFTVRRICAGRMPNEKLIQLNKALNQIKK</sequence>
<comment type="caution">
    <text evidence="1">The sequence shown here is derived from an EMBL/GenBank/DDBJ whole genome shotgun (WGS) entry which is preliminary data.</text>
</comment>
<evidence type="ECO:0000313" key="1">
    <source>
        <dbReference type="EMBL" id="MFC4304331.1"/>
    </source>
</evidence>
<gene>
    <name evidence="1" type="ORF">ACFO1S_12915</name>
</gene>
<dbReference type="RefSeq" id="WP_204605341.1">
    <property type="nucleotide sequence ID" value="NZ_JBHSED010000021.1"/>
</dbReference>
<keyword evidence="2" id="KW-1185">Reference proteome</keyword>
<dbReference type="Proteomes" id="UP001595755">
    <property type="component" value="Unassembled WGS sequence"/>
</dbReference>
<proteinExistence type="predicted"/>
<dbReference type="EMBL" id="JBHSED010000021">
    <property type="protein sequence ID" value="MFC4304331.1"/>
    <property type="molecule type" value="Genomic_DNA"/>
</dbReference>
<organism evidence="1 2">
    <name type="scientific">Cohnella boryungensis</name>
    <dbReference type="NCBI Taxonomy" id="768479"/>
    <lineage>
        <taxon>Bacteria</taxon>
        <taxon>Bacillati</taxon>
        <taxon>Bacillota</taxon>
        <taxon>Bacilli</taxon>
        <taxon>Bacillales</taxon>
        <taxon>Paenibacillaceae</taxon>
        <taxon>Cohnella</taxon>
    </lineage>
</organism>
<accession>A0ABV8S9Z6</accession>
<name>A0ABV8S9Z6_9BACL</name>
<protein>
    <submittedName>
        <fullName evidence="1">Uncharacterized protein</fullName>
    </submittedName>
</protein>
<evidence type="ECO:0000313" key="2">
    <source>
        <dbReference type="Proteomes" id="UP001595755"/>
    </source>
</evidence>
<reference evidence="2" key="1">
    <citation type="journal article" date="2019" name="Int. J. Syst. Evol. Microbiol.">
        <title>The Global Catalogue of Microorganisms (GCM) 10K type strain sequencing project: providing services to taxonomists for standard genome sequencing and annotation.</title>
        <authorList>
            <consortium name="The Broad Institute Genomics Platform"/>
            <consortium name="The Broad Institute Genome Sequencing Center for Infectious Disease"/>
            <person name="Wu L."/>
            <person name="Ma J."/>
        </authorList>
    </citation>
    <scope>NUCLEOTIDE SEQUENCE [LARGE SCALE GENOMIC DNA]</scope>
    <source>
        <strain evidence="2">CGMCC 4.1641</strain>
    </source>
</reference>